<dbReference type="GO" id="GO:0016491">
    <property type="term" value="F:oxidoreductase activity"/>
    <property type="evidence" value="ECO:0007669"/>
    <property type="project" value="UniProtKB-KW"/>
</dbReference>
<dbReference type="CDD" id="cd02149">
    <property type="entry name" value="NfsB-like"/>
    <property type="match status" value="1"/>
</dbReference>
<keyword evidence="2" id="KW-0521">NADP</keyword>
<dbReference type="InterPro" id="IPR033878">
    <property type="entry name" value="NfsB-like"/>
</dbReference>
<dbReference type="InterPro" id="IPR000415">
    <property type="entry name" value="Nitroreductase-like"/>
</dbReference>
<dbReference type="OrthoDB" id="9809288at2"/>
<reference evidence="5 6" key="1">
    <citation type="submission" date="2018-01" db="EMBL/GenBank/DDBJ databases">
        <title>Whole genome sequencing of Histamine producing bacteria.</title>
        <authorList>
            <person name="Butler K."/>
        </authorList>
    </citation>
    <scope>NUCLEOTIDE SEQUENCE [LARGE SCALE GENOMIC DNA]</scope>
    <source>
        <strain evidence="5 6">DSM 100436</strain>
    </source>
</reference>
<comment type="similarity">
    <text evidence="1">Belongs to the nitroreductase family.</text>
</comment>
<evidence type="ECO:0000259" key="4">
    <source>
        <dbReference type="Pfam" id="PF00881"/>
    </source>
</evidence>
<evidence type="ECO:0000313" key="6">
    <source>
        <dbReference type="Proteomes" id="UP000241771"/>
    </source>
</evidence>
<gene>
    <name evidence="5" type="ORF">C9I98_18590</name>
</gene>
<feature type="domain" description="Nitroreductase" evidence="4">
    <location>
        <begin position="37"/>
        <end position="228"/>
    </location>
</feature>
<dbReference type="Proteomes" id="UP000241771">
    <property type="component" value="Unassembled WGS sequence"/>
</dbReference>
<keyword evidence="3" id="KW-0560">Oxidoreductase</keyword>
<keyword evidence="6" id="KW-1185">Reference proteome</keyword>
<dbReference type="EMBL" id="PYMA01000013">
    <property type="protein sequence ID" value="PSW18124.1"/>
    <property type="molecule type" value="Genomic_DNA"/>
</dbReference>
<dbReference type="Gene3D" id="3.40.109.10">
    <property type="entry name" value="NADH Oxidase"/>
    <property type="match status" value="1"/>
</dbReference>
<dbReference type="AlphaFoldDB" id="A0A2T3NPC0"/>
<evidence type="ECO:0000256" key="2">
    <source>
        <dbReference type="ARBA" id="ARBA00022857"/>
    </source>
</evidence>
<name>A0A2T3NPC0_9GAMM</name>
<dbReference type="SUPFAM" id="SSF55469">
    <property type="entry name" value="FMN-dependent nitroreductase-like"/>
    <property type="match status" value="1"/>
</dbReference>
<evidence type="ECO:0000313" key="5">
    <source>
        <dbReference type="EMBL" id="PSW18124.1"/>
    </source>
</evidence>
<evidence type="ECO:0000256" key="1">
    <source>
        <dbReference type="ARBA" id="ARBA00007118"/>
    </source>
</evidence>
<evidence type="ECO:0000256" key="3">
    <source>
        <dbReference type="ARBA" id="ARBA00023002"/>
    </source>
</evidence>
<protein>
    <submittedName>
        <fullName evidence="5">NAD(P)H-dependent oxidoreductase</fullName>
    </submittedName>
</protein>
<dbReference type="PANTHER" id="PTHR43673">
    <property type="entry name" value="NAD(P)H NITROREDUCTASE YDGI-RELATED"/>
    <property type="match status" value="1"/>
</dbReference>
<dbReference type="Pfam" id="PF00881">
    <property type="entry name" value="Nitroreductase"/>
    <property type="match status" value="1"/>
</dbReference>
<organism evidence="5 6">
    <name type="scientific">Photobacterium sanctipauli</name>
    <dbReference type="NCBI Taxonomy" id="1342794"/>
    <lineage>
        <taxon>Bacteria</taxon>
        <taxon>Pseudomonadati</taxon>
        <taxon>Pseudomonadota</taxon>
        <taxon>Gammaproteobacteria</taxon>
        <taxon>Vibrionales</taxon>
        <taxon>Vibrionaceae</taxon>
        <taxon>Photobacterium</taxon>
    </lineage>
</organism>
<dbReference type="InterPro" id="IPR029479">
    <property type="entry name" value="Nitroreductase"/>
</dbReference>
<comment type="caution">
    <text evidence="5">The sequence shown here is derived from an EMBL/GenBank/DDBJ whole genome shotgun (WGS) entry which is preliminary data.</text>
</comment>
<accession>A0A2T3NPC0</accession>
<proteinExistence type="inferred from homology"/>
<sequence length="249" mass="28133">MNTAFLPHQIKTGSTTVKDQNQSQAIQNQIIDAFELRHATKVFNPDAKISEDEFNTILEAARLSPSSFGFEPWQIMVVQSPEKRELFREFTWGANGAFNGTAGQLGTASHFVILLAHTDATMKHNSDYQQTFMKEVKQLPEDVIGFINQAFQKFQEHDFKIEGEQITEWSARQSYIAMGNMMTAAALMGIDSCPIEGFEIDKTMAVLQEHFGVDPKNYKPAAMVAFGYRADEPPFAKTRREMAQVVSWH</sequence>